<keyword evidence="6" id="KW-1185">Reference proteome</keyword>
<dbReference type="Gene3D" id="3.40.50.12780">
    <property type="entry name" value="N-terminal domain of ligase-like"/>
    <property type="match status" value="1"/>
</dbReference>
<evidence type="ECO:0000256" key="1">
    <source>
        <dbReference type="ARBA" id="ARBA00006432"/>
    </source>
</evidence>
<evidence type="ECO:0000259" key="3">
    <source>
        <dbReference type="Pfam" id="PF00501"/>
    </source>
</evidence>
<reference evidence="5" key="1">
    <citation type="submission" date="2021-02" db="EMBL/GenBank/DDBJ databases">
        <authorList>
            <person name="Nieuwenhuis M."/>
            <person name="Van De Peppel L.J.J."/>
        </authorList>
    </citation>
    <scope>NUCLEOTIDE SEQUENCE</scope>
    <source>
        <strain evidence="5">D49</strain>
    </source>
</reference>
<evidence type="ECO:0008006" key="7">
    <source>
        <dbReference type="Google" id="ProtNLM"/>
    </source>
</evidence>
<protein>
    <recommendedName>
        <fullName evidence="7">AMP-dependent synthetase/ligase domain-containing protein</fullName>
    </recommendedName>
</protein>
<reference evidence="5" key="2">
    <citation type="submission" date="2021-10" db="EMBL/GenBank/DDBJ databases">
        <title>Phylogenomics reveals ancestral predisposition of the termite-cultivated fungus Termitomyces towards a domesticated lifestyle.</title>
        <authorList>
            <person name="Auxier B."/>
            <person name="Grum-Grzhimaylo A."/>
            <person name="Cardenas M.E."/>
            <person name="Lodge J.D."/>
            <person name="Laessoe T."/>
            <person name="Pedersen O."/>
            <person name="Smith M.E."/>
            <person name="Kuyper T.W."/>
            <person name="Franco-Molano E.A."/>
            <person name="Baroni T.J."/>
            <person name="Aanen D.K."/>
        </authorList>
    </citation>
    <scope>NUCLEOTIDE SEQUENCE</scope>
    <source>
        <strain evidence="5">D49</strain>
    </source>
</reference>
<comment type="similarity">
    <text evidence="1">Belongs to the ATP-dependent AMP-binding enzyme family.</text>
</comment>
<evidence type="ECO:0000259" key="4">
    <source>
        <dbReference type="Pfam" id="PF13193"/>
    </source>
</evidence>
<gene>
    <name evidence="5" type="ORF">H0H81_008432</name>
</gene>
<dbReference type="InterPro" id="IPR045851">
    <property type="entry name" value="AMP-bd_C_sf"/>
</dbReference>
<dbReference type="InterPro" id="IPR042099">
    <property type="entry name" value="ANL_N_sf"/>
</dbReference>
<accession>A0A9P7FU54</accession>
<dbReference type="GO" id="GO:0006631">
    <property type="term" value="P:fatty acid metabolic process"/>
    <property type="evidence" value="ECO:0007669"/>
    <property type="project" value="TreeGrafter"/>
</dbReference>
<keyword evidence="2" id="KW-0436">Ligase</keyword>
<dbReference type="Proteomes" id="UP000717328">
    <property type="component" value="Unassembled WGS sequence"/>
</dbReference>
<dbReference type="EMBL" id="JABCKI010005948">
    <property type="protein sequence ID" value="KAG5636318.1"/>
    <property type="molecule type" value="Genomic_DNA"/>
</dbReference>
<dbReference type="PANTHER" id="PTHR43201:SF5">
    <property type="entry name" value="MEDIUM-CHAIN ACYL-COA LIGASE ACSF2, MITOCHONDRIAL"/>
    <property type="match status" value="1"/>
</dbReference>
<dbReference type="SUPFAM" id="SSF56801">
    <property type="entry name" value="Acetyl-CoA synthetase-like"/>
    <property type="match status" value="1"/>
</dbReference>
<feature type="domain" description="AMP-binding enzyme C-terminal" evidence="4">
    <location>
        <begin position="160"/>
        <end position="192"/>
    </location>
</feature>
<proteinExistence type="inferred from homology"/>
<dbReference type="Gene3D" id="3.30.300.30">
    <property type="match status" value="1"/>
</dbReference>
<sequence>MVSDLIESSLVGYEVDGLLFGGSPAPDTLVPRARDAFPSATMMQAYGMTETNSVAVSIAGGDYTARPTSTGLASPVNEIMIVREGKPVGPGVSGEVLLRGPNIMQCYWRDQEATSKSITNDGWLRTGDLGFLDNEGFLYIKDRIKDIIIRGGENIDSVSVENALYRDPRVLEAAAVGVPDERLGELVAASSQPSEAESQAPS</sequence>
<dbReference type="AlphaFoldDB" id="A0A9P7FU54"/>
<feature type="domain" description="AMP-dependent synthetase/ligase" evidence="3">
    <location>
        <begin position="17"/>
        <end position="108"/>
    </location>
</feature>
<name>A0A9P7FU54_9AGAR</name>
<evidence type="ECO:0000313" key="6">
    <source>
        <dbReference type="Proteomes" id="UP000717328"/>
    </source>
</evidence>
<dbReference type="CDD" id="cd04433">
    <property type="entry name" value="AFD_class_I"/>
    <property type="match status" value="1"/>
</dbReference>
<organism evidence="5 6">
    <name type="scientific">Sphagnurus paluster</name>
    <dbReference type="NCBI Taxonomy" id="117069"/>
    <lineage>
        <taxon>Eukaryota</taxon>
        <taxon>Fungi</taxon>
        <taxon>Dikarya</taxon>
        <taxon>Basidiomycota</taxon>
        <taxon>Agaricomycotina</taxon>
        <taxon>Agaricomycetes</taxon>
        <taxon>Agaricomycetidae</taxon>
        <taxon>Agaricales</taxon>
        <taxon>Tricholomatineae</taxon>
        <taxon>Lyophyllaceae</taxon>
        <taxon>Sphagnurus</taxon>
    </lineage>
</organism>
<dbReference type="Pfam" id="PF00501">
    <property type="entry name" value="AMP-binding"/>
    <property type="match status" value="1"/>
</dbReference>
<comment type="caution">
    <text evidence="5">The sequence shown here is derived from an EMBL/GenBank/DDBJ whole genome shotgun (WGS) entry which is preliminary data.</text>
</comment>
<dbReference type="PANTHER" id="PTHR43201">
    <property type="entry name" value="ACYL-COA SYNTHETASE"/>
    <property type="match status" value="1"/>
</dbReference>
<dbReference type="InterPro" id="IPR000873">
    <property type="entry name" value="AMP-dep_synth/lig_dom"/>
</dbReference>
<dbReference type="InterPro" id="IPR025110">
    <property type="entry name" value="AMP-bd_C"/>
</dbReference>
<evidence type="ECO:0000256" key="2">
    <source>
        <dbReference type="ARBA" id="ARBA00022598"/>
    </source>
</evidence>
<evidence type="ECO:0000313" key="5">
    <source>
        <dbReference type="EMBL" id="KAG5636318.1"/>
    </source>
</evidence>
<dbReference type="GO" id="GO:0031956">
    <property type="term" value="F:medium-chain fatty acid-CoA ligase activity"/>
    <property type="evidence" value="ECO:0007669"/>
    <property type="project" value="TreeGrafter"/>
</dbReference>
<dbReference type="OrthoDB" id="10253115at2759"/>
<dbReference type="Pfam" id="PF13193">
    <property type="entry name" value="AMP-binding_C"/>
    <property type="match status" value="1"/>
</dbReference>